<organism evidence="2 3">
    <name type="scientific">Austropuccinia psidii MF-1</name>
    <dbReference type="NCBI Taxonomy" id="1389203"/>
    <lineage>
        <taxon>Eukaryota</taxon>
        <taxon>Fungi</taxon>
        <taxon>Dikarya</taxon>
        <taxon>Basidiomycota</taxon>
        <taxon>Pucciniomycotina</taxon>
        <taxon>Pucciniomycetes</taxon>
        <taxon>Pucciniales</taxon>
        <taxon>Sphaerophragmiaceae</taxon>
        <taxon>Austropuccinia</taxon>
    </lineage>
</organism>
<protein>
    <submittedName>
        <fullName evidence="2">Uncharacterized protein</fullName>
    </submittedName>
</protein>
<evidence type="ECO:0000256" key="1">
    <source>
        <dbReference type="SAM" id="Phobius"/>
    </source>
</evidence>
<keyword evidence="1" id="KW-1133">Transmembrane helix</keyword>
<evidence type="ECO:0000313" key="2">
    <source>
        <dbReference type="EMBL" id="MBW0544506.1"/>
    </source>
</evidence>
<keyword evidence="3" id="KW-1185">Reference proteome</keyword>
<keyword evidence="1" id="KW-0472">Membrane</keyword>
<gene>
    <name evidence="2" type="ORF">O181_084221</name>
</gene>
<accession>A0A9Q3FW33</accession>
<dbReference type="AlphaFoldDB" id="A0A9Q3FW33"/>
<evidence type="ECO:0000313" key="3">
    <source>
        <dbReference type="Proteomes" id="UP000765509"/>
    </source>
</evidence>
<keyword evidence="1" id="KW-0812">Transmembrane</keyword>
<dbReference type="EMBL" id="AVOT02049350">
    <property type="protein sequence ID" value="MBW0544506.1"/>
    <property type="molecule type" value="Genomic_DNA"/>
</dbReference>
<reference evidence="2" key="1">
    <citation type="submission" date="2021-03" db="EMBL/GenBank/DDBJ databases">
        <title>Draft genome sequence of rust myrtle Austropuccinia psidii MF-1, a brazilian biotype.</title>
        <authorList>
            <person name="Quecine M.C."/>
            <person name="Pachon D.M.R."/>
            <person name="Bonatelli M.L."/>
            <person name="Correr F.H."/>
            <person name="Franceschini L.M."/>
            <person name="Leite T.F."/>
            <person name="Margarido G.R.A."/>
            <person name="Almeida C.A."/>
            <person name="Ferrarezi J.A."/>
            <person name="Labate C.A."/>
        </authorList>
    </citation>
    <scope>NUCLEOTIDE SEQUENCE</scope>
    <source>
        <strain evidence="2">MF-1</strain>
    </source>
</reference>
<proteinExistence type="predicted"/>
<feature type="transmembrane region" description="Helical" evidence="1">
    <location>
        <begin position="37"/>
        <end position="58"/>
    </location>
</feature>
<sequence>MWKAARMHSEKPQEAPWVLQPMLGPIAALLSTRSSSYFWNLLGMRVVVFVCILIRTLYCTPLRECAPGPSYIPIFLSENLETCFKIKISKDKAIHVENRNPNQIKELLREFTPCHKDGLSVKIRHSVETNATLDRC</sequence>
<dbReference type="Proteomes" id="UP000765509">
    <property type="component" value="Unassembled WGS sequence"/>
</dbReference>
<name>A0A9Q3FW33_9BASI</name>
<comment type="caution">
    <text evidence="2">The sequence shown here is derived from an EMBL/GenBank/DDBJ whole genome shotgun (WGS) entry which is preliminary data.</text>
</comment>